<name>A0A016UYA1_9BILA</name>
<dbReference type="Proteomes" id="UP000024635">
    <property type="component" value="Unassembled WGS sequence"/>
</dbReference>
<gene>
    <name evidence="1" type="primary">Acey_s0023.g814</name>
    <name evidence="1" type="ORF">Y032_0023g814</name>
</gene>
<accession>A0A016UYA1</accession>
<evidence type="ECO:0000313" key="1">
    <source>
        <dbReference type="EMBL" id="EYC19986.1"/>
    </source>
</evidence>
<reference evidence="2" key="1">
    <citation type="journal article" date="2015" name="Nat. Genet.">
        <title>The genome and transcriptome of the zoonotic hookworm Ancylostoma ceylanicum identify infection-specific gene families.</title>
        <authorList>
            <person name="Schwarz E.M."/>
            <person name="Hu Y."/>
            <person name="Antoshechkin I."/>
            <person name="Miller M.M."/>
            <person name="Sternberg P.W."/>
            <person name="Aroian R.V."/>
        </authorList>
    </citation>
    <scope>NUCLEOTIDE SEQUENCE</scope>
    <source>
        <strain evidence="2">HY135</strain>
    </source>
</reference>
<keyword evidence="2" id="KW-1185">Reference proteome</keyword>
<dbReference type="AlphaFoldDB" id="A0A016UYA1"/>
<proteinExistence type="predicted"/>
<comment type="caution">
    <text evidence="1">The sequence shown here is derived from an EMBL/GenBank/DDBJ whole genome shotgun (WGS) entry which is preliminary data.</text>
</comment>
<evidence type="ECO:0000313" key="2">
    <source>
        <dbReference type="Proteomes" id="UP000024635"/>
    </source>
</evidence>
<dbReference type="EMBL" id="JARK01001359">
    <property type="protein sequence ID" value="EYC19986.1"/>
    <property type="molecule type" value="Genomic_DNA"/>
</dbReference>
<protein>
    <submittedName>
        <fullName evidence="1">Uncharacterized protein</fullName>
    </submittedName>
</protein>
<sequence>MQYLIYVTIVISSARFVPSDVEHHFQQLLQLMCGVRLSRVTFLDCMYEVRRVHSAPNVRGFLLFLRVEL</sequence>
<organism evidence="1 2">
    <name type="scientific">Ancylostoma ceylanicum</name>
    <dbReference type="NCBI Taxonomy" id="53326"/>
    <lineage>
        <taxon>Eukaryota</taxon>
        <taxon>Metazoa</taxon>
        <taxon>Ecdysozoa</taxon>
        <taxon>Nematoda</taxon>
        <taxon>Chromadorea</taxon>
        <taxon>Rhabditida</taxon>
        <taxon>Rhabditina</taxon>
        <taxon>Rhabditomorpha</taxon>
        <taxon>Strongyloidea</taxon>
        <taxon>Ancylostomatidae</taxon>
        <taxon>Ancylostomatinae</taxon>
        <taxon>Ancylostoma</taxon>
    </lineage>
</organism>